<dbReference type="PANTHER" id="PTHR42917">
    <property type="entry name" value="2,4-DIENOYL-COA REDUCTASE"/>
    <property type="match status" value="1"/>
</dbReference>
<protein>
    <submittedName>
        <fullName evidence="12">Putative NADH-dependent oxidoreductase</fullName>
    </submittedName>
</protein>
<evidence type="ECO:0000256" key="1">
    <source>
        <dbReference type="ARBA" id="ARBA00001917"/>
    </source>
</evidence>
<evidence type="ECO:0000256" key="5">
    <source>
        <dbReference type="ARBA" id="ARBA00022643"/>
    </source>
</evidence>
<dbReference type="Pfam" id="PF07992">
    <property type="entry name" value="Pyr_redox_2"/>
    <property type="match status" value="1"/>
</dbReference>
<proteinExistence type="inferred from homology"/>
<evidence type="ECO:0000256" key="3">
    <source>
        <dbReference type="ARBA" id="ARBA00011048"/>
    </source>
</evidence>
<dbReference type="InterPro" id="IPR023753">
    <property type="entry name" value="FAD/NAD-binding_dom"/>
</dbReference>
<dbReference type="Gene3D" id="3.20.20.70">
    <property type="entry name" value="Aldolase class I"/>
    <property type="match status" value="1"/>
</dbReference>
<dbReference type="GO" id="GO:0051536">
    <property type="term" value="F:iron-sulfur cluster binding"/>
    <property type="evidence" value="ECO:0007669"/>
    <property type="project" value="UniProtKB-KW"/>
</dbReference>
<feature type="domain" description="FAD/NAD(P)-binding" evidence="11">
    <location>
        <begin position="379"/>
        <end position="612"/>
    </location>
</feature>
<dbReference type="InterPro" id="IPR013785">
    <property type="entry name" value="Aldolase_TIM"/>
</dbReference>
<dbReference type="AlphaFoldDB" id="U2YK10"/>
<dbReference type="PANTHER" id="PTHR42917:SF2">
    <property type="entry name" value="2,4-DIENOYL-COA REDUCTASE [(2E)-ENOYL-COA-PRODUCING]"/>
    <property type="match status" value="1"/>
</dbReference>
<dbReference type="Gene3D" id="3.40.50.720">
    <property type="entry name" value="NAD(P)-binding Rossmann-like Domain"/>
    <property type="match status" value="1"/>
</dbReference>
<dbReference type="SUPFAM" id="SSF51905">
    <property type="entry name" value="FAD/NAD(P)-binding domain"/>
    <property type="match status" value="1"/>
</dbReference>
<dbReference type="EMBL" id="BASZ01000004">
    <property type="protein sequence ID" value="GAD48592.1"/>
    <property type="molecule type" value="Genomic_DNA"/>
</dbReference>
<keyword evidence="8" id="KW-0408">Iron</keyword>
<evidence type="ECO:0000256" key="6">
    <source>
        <dbReference type="ARBA" id="ARBA00022723"/>
    </source>
</evidence>
<dbReference type="GO" id="GO:0046872">
    <property type="term" value="F:metal ion binding"/>
    <property type="evidence" value="ECO:0007669"/>
    <property type="project" value="UniProtKB-KW"/>
</dbReference>
<evidence type="ECO:0000313" key="12">
    <source>
        <dbReference type="EMBL" id="GAD48592.1"/>
    </source>
</evidence>
<dbReference type="Gene3D" id="3.50.50.60">
    <property type="entry name" value="FAD/NAD(P)-binding domain"/>
    <property type="match status" value="1"/>
</dbReference>
<feature type="domain" description="NADH:flavin oxidoreductase/NADH oxidase N-terminal" evidence="10">
    <location>
        <begin position="6"/>
        <end position="328"/>
    </location>
</feature>
<reference evidence="12 13" key="1">
    <citation type="submission" date="2013-09" db="EMBL/GenBank/DDBJ databases">
        <title>Whole genome shotgun sequence of Novosphingobium tardaugens NBRC 16725.</title>
        <authorList>
            <person name="Isaki S."/>
            <person name="Hosoyama A."/>
            <person name="Tsuchikane K."/>
            <person name="Katsumata H."/>
            <person name="Ando Y."/>
            <person name="Yamazaki S."/>
            <person name="Fujita N."/>
        </authorList>
    </citation>
    <scope>NUCLEOTIDE SEQUENCE [LARGE SCALE GENOMIC DNA]</scope>
    <source>
        <strain evidence="12 13">NBRC 16725</strain>
    </source>
</reference>
<dbReference type="GO" id="GO:0033543">
    <property type="term" value="P:fatty acid beta-oxidation, unsaturated, even number, reductase/isomerase pathway"/>
    <property type="evidence" value="ECO:0007669"/>
    <property type="project" value="TreeGrafter"/>
</dbReference>
<keyword evidence="4" id="KW-0285">Flavoprotein</keyword>
<keyword evidence="5" id="KW-0288">FMN</keyword>
<comment type="similarity">
    <text evidence="3">In the N-terminal section; belongs to the NADH:flavin oxidoreductase/NADH oxidase family.</text>
</comment>
<evidence type="ECO:0000256" key="2">
    <source>
        <dbReference type="ARBA" id="ARBA00001966"/>
    </source>
</evidence>
<organism evidence="12 13">
    <name type="scientific">Caenibius tardaugens NBRC 16725</name>
    <dbReference type="NCBI Taxonomy" id="1219035"/>
    <lineage>
        <taxon>Bacteria</taxon>
        <taxon>Pseudomonadati</taxon>
        <taxon>Pseudomonadota</taxon>
        <taxon>Alphaproteobacteria</taxon>
        <taxon>Sphingomonadales</taxon>
        <taxon>Erythrobacteraceae</taxon>
        <taxon>Caenibius</taxon>
    </lineage>
</organism>
<dbReference type="InterPro" id="IPR051793">
    <property type="entry name" value="NADH:flavin_oxidoreductase"/>
</dbReference>
<evidence type="ECO:0000256" key="8">
    <source>
        <dbReference type="ARBA" id="ARBA00023004"/>
    </source>
</evidence>
<dbReference type="eggNOG" id="COG1902">
    <property type="taxonomic scope" value="Bacteria"/>
</dbReference>
<dbReference type="SUPFAM" id="SSF51395">
    <property type="entry name" value="FMN-linked oxidoreductases"/>
    <property type="match status" value="1"/>
</dbReference>
<evidence type="ECO:0000313" key="13">
    <source>
        <dbReference type="Proteomes" id="UP000016568"/>
    </source>
</evidence>
<keyword evidence="7" id="KW-0560">Oxidoreductase</keyword>
<name>U2YK10_9SPHN</name>
<keyword evidence="9" id="KW-0411">Iron-sulfur</keyword>
<comment type="caution">
    <text evidence="12">The sequence shown here is derived from an EMBL/GenBank/DDBJ whole genome shotgun (WGS) entry which is preliminary data.</text>
</comment>
<dbReference type="Pfam" id="PF00724">
    <property type="entry name" value="Oxidored_FMN"/>
    <property type="match status" value="1"/>
</dbReference>
<evidence type="ECO:0000256" key="9">
    <source>
        <dbReference type="ARBA" id="ARBA00023014"/>
    </source>
</evidence>
<dbReference type="eggNOG" id="COG0446">
    <property type="taxonomic scope" value="Bacteria"/>
</dbReference>
<comment type="cofactor">
    <cofactor evidence="2">
        <name>[4Fe-4S] cluster</name>
        <dbReference type="ChEBI" id="CHEBI:49883"/>
    </cofactor>
</comment>
<keyword evidence="6" id="KW-0479">Metal-binding</keyword>
<dbReference type="PRINTS" id="PR00368">
    <property type="entry name" value="FADPNR"/>
</dbReference>
<comment type="cofactor">
    <cofactor evidence="1">
        <name>FMN</name>
        <dbReference type="ChEBI" id="CHEBI:58210"/>
    </cofactor>
</comment>
<accession>U2YK10</accession>
<keyword evidence="13" id="KW-1185">Reference proteome</keyword>
<dbReference type="GO" id="GO:0008670">
    <property type="term" value="F:2,4-dienoyl-CoA reductase (NADPH) activity"/>
    <property type="evidence" value="ECO:0007669"/>
    <property type="project" value="TreeGrafter"/>
</dbReference>
<evidence type="ECO:0000256" key="4">
    <source>
        <dbReference type="ARBA" id="ARBA00022630"/>
    </source>
</evidence>
<dbReference type="InterPro" id="IPR001155">
    <property type="entry name" value="OxRdtase_FMN_N"/>
</dbReference>
<sequence>MSLKRVFEPIEIGGITIPNRIARAGHGTHLGRGTYNEDIVAYHLARAKGGCGLSVVDSASVHPSSKITLANQDDAIIPGFQTLMRAVRPHGMRVFHQLYHGGHITPGEDGAPGWSASAIPSPVTGAPALAMSTGQIGEVVNAFADAAARCREGMLDGVEVHAAHGYLLHQFLSPLTNHRTDLYGGPIENRMRFLREVLVAIRAKVSRDIAVGVRVSASAAPGGVTEADLNFVLHQLQRENLIDYVSASYGDYSDIGATVGAMDRPVGYQLPSVSQTLADLTIPRMITGRYRTLEDAEQALREGAGDLVSMVRAHIADPDIVRKSKAGHSDRVRPCIGCNQGCIGGLIRDARIGCLVNPTAGHERTQSEDDFPSPVHKRRVVIVGGGPAGMEAARRCAVAGHHVILMEAAPQLGGMAAIARRASGFHAIGDILDWLEREMYRLGVDVRLSTYADADTVRNEAPDVVVIATGATALEPLWVSNGTQATQAMRHSPVMSSIDAIMSPQGTKGRTALVYDDVGHFEAVAVTETLLERGIAVTFATPFSSPFPYVQTTSRAHGILRKWALRNVELVENTTIHTMDDDTFVTDSGREIQADMAVFVTQKSANDDLYQNLSQSIVDLHLIGDAHTAGDIQTAIRAGAEIARKISSSKPISMIG</sequence>
<dbReference type="Proteomes" id="UP000016568">
    <property type="component" value="Unassembled WGS sequence"/>
</dbReference>
<dbReference type="RefSeq" id="WP_021689499.1">
    <property type="nucleotide sequence ID" value="NZ_CP034179.1"/>
</dbReference>
<gene>
    <name evidence="12" type="ORF">NT2_04_00030</name>
</gene>
<evidence type="ECO:0000259" key="10">
    <source>
        <dbReference type="Pfam" id="PF00724"/>
    </source>
</evidence>
<dbReference type="GO" id="GO:0010181">
    <property type="term" value="F:FMN binding"/>
    <property type="evidence" value="ECO:0007669"/>
    <property type="project" value="InterPro"/>
</dbReference>
<evidence type="ECO:0000256" key="7">
    <source>
        <dbReference type="ARBA" id="ARBA00023002"/>
    </source>
</evidence>
<evidence type="ECO:0000259" key="11">
    <source>
        <dbReference type="Pfam" id="PF07992"/>
    </source>
</evidence>
<dbReference type="InterPro" id="IPR036188">
    <property type="entry name" value="FAD/NAD-bd_sf"/>
</dbReference>